<proteinExistence type="predicted"/>
<dbReference type="Pfam" id="PF20089">
    <property type="entry name" value="DUF6481"/>
    <property type="match status" value="1"/>
</dbReference>
<protein>
    <submittedName>
        <fullName evidence="2">Uncharacterized protein</fullName>
    </submittedName>
</protein>
<feature type="compositionally biased region" description="Basic and acidic residues" evidence="1">
    <location>
        <begin position="19"/>
        <end position="105"/>
    </location>
</feature>
<comment type="caution">
    <text evidence="2">The sequence shown here is derived from an EMBL/GenBank/DDBJ whole genome shotgun (WGS) entry which is preliminary data.</text>
</comment>
<gene>
    <name evidence="2" type="ORF">GCM10022281_24540</name>
</gene>
<name>A0ABP7UFT9_9SPHN</name>
<dbReference type="RefSeq" id="WP_344697383.1">
    <property type="nucleotide sequence ID" value="NZ_BAABBR010000001.1"/>
</dbReference>
<sequence>MKAYTNTTFQDRASQAAEAKQRKIEMLRKKPPVDRAAEEARVASQARREAAEAEKRANRKAAEEAARQAALDEKKAAEDAEAERLAKIKPELTEEERKAARDARYAARKARR</sequence>
<keyword evidence="3" id="KW-1185">Reference proteome</keyword>
<evidence type="ECO:0000313" key="2">
    <source>
        <dbReference type="EMBL" id="GAA4042445.1"/>
    </source>
</evidence>
<organism evidence="2 3">
    <name type="scientific">Sphingomonas rosea</name>
    <dbReference type="NCBI Taxonomy" id="335605"/>
    <lineage>
        <taxon>Bacteria</taxon>
        <taxon>Pseudomonadati</taxon>
        <taxon>Pseudomonadota</taxon>
        <taxon>Alphaproteobacteria</taxon>
        <taxon>Sphingomonadales</taxon>
        <taxon>Sphingomonadaceae</taxon>
        <taxon>Sphingomonas</taxon>
    </lineage>
</organism>
<feature type="compositionally biased region" description="Polar residues" evidence="1">
    <location>
        <begin position="1"/>
        <end position="13"/>
    </location>
</feature>
<dbReference type="Proteomes" id="UP001424459">
    <property type="component" value="Unassembled WGS sequence"/>
</dbReference>
<evidence type="ECO:0000313" key="3">
    <source>
        <dbReference type="Proteomes" id="UP001424459"/>
    </source>
</evidence>
<reference evidence="3" key="1">
    <citation type="journal article" date="2019" name="Int. J. Syst. Evol. Microbiol.">
        <title>The Global Catalogue of Microorganisms (GCM) 10K type strain sequencing project: providing services to taxonomists for standard genome sequencing and annotation.</title>
        <authorList>
            <consortium name="The Broad Institute Genomics Platform"/>
            <consortium name="The Broad Institute Genome Sequencing Center for Infectious Disease"/>
            <person name="Wu L."/>
            <person name="Ma J."/>
        </authorList>
    </citation>
    <scope>NUCLEOTIDE SEQUENCE [LARGE SCALE GENOMIC DNA]</scope>
    <source>
        <strain evidence="3">JCM 17564</strain>
    </source>
</reference>
<dbReference type="EMBL" id="BAABBR010000001">
    <property type="protein sequence ID" value="GAA4042445.1"/>
    <property type="molecule type" value="Genomic_DNA"/>
</dbReference>
<evidence type="ECO:0000256" key="1">
    <source>
        <dbReference type="SAM" id="MobiDB-lite"/>
    </source>
</evidence>
<dbReference type="InterPro" id="IPR045510">
    <property type="entry name" value="DUF6481"/>
</dbReference>
<feature type="region of interest" description="Disordered" evidence="1">
    <location>
        <begin position="1"/>
        <end position="112"/>
    </location>
</feature>
<accession>A0ABP7UFT9</accession>